<evidence type="ECO:0000313" key="3">
    <source>
        <dbReference type="RefSeq" id="XP_009768144.1"/>
    </source>
</evidence>
<evidence type="ECO:0000313" key="5">
    <source>
        <dbReference type="RefSeq" id="XP_009768146.1"/>
    </source>
</evidence>
<reference evidence="3 4" key="2">
    <citation type="submission" date="2025-04" db="UniProtKB">
        <authorList>
            <consortium name="RefSeq"/>
        </authorList>
    </citation>
    <scope>IDENTIFICATION</scope>
    <source>
        <tissue evidence="3 4">Leaf</tissue>
    </source>
</reference>
<name>A0A1U7VT85_NICSY</name>
<accession>A0A1U7VT85</accession>
<dbReference type="RefSeq" id="XP_070028382.1">
    <property type="nucleotide sequence ID" value="XM_070172281.1"/>
</dbReference>
<dbReference type="Gene3D" id="1.20.5.340">
    <property type="match status" value="1"/>
</dbReference>
<evidence type="ECO:0000313" key="6">
    <source>
        <dbReference type="RefSeq" id="XP_009768147.1"/>
    </source>
</evidence>
<dbReference type="Proteomes" id="UP000189701">
    <property type="component" value="Unplaced"/>
</dbReference>
<dbReference type="GeneID" id="104219206"/>
<gene>
    <name evidence="3 4 5 6" type="primary">LOC104219206</name>
</gene>
<organism evidence="2 5">
    <name type="scientific">Nicotiana sylvestris</name>
    <name type="common">Wood tobacco</name>
    <name type="synonym">South American tobacco</name>
    <dbReference type="NCBI Taxonomy" id="4096"/>
    <lineage>
        <taxon>Eukaryota</taxon>
        <taxon>Viridiplantae</taxon>
        <taxon>Streptophyta</taxon>
        <taxon>Embryophyta</taxon>
        <taxon>Tracheophyta</taxon>
        <taxon>Spermatophyta</taxon>
        <taxon>Magnoliopsida</taxon>
        <taxon>eudicotyledons</taxon>
        <taxon>Gunneridae</taxon>
        <taxon>Pentapetalae</taxon>
        <taxon>asterids</taxon>
        <taxon>lamiids</taxon>
        <taxon>Solanales</taxon>
        <taxon>Solanaceae</taxon>
        <taxon>Nicotianoideae</taxon>
        <taxon>Nicotianeae</taxon>
        <taxon>Nicotiana</taxon>
    </lineage>
</organism>
<sequence>MKFVARDSELEASLKVKDGELELGRGVMAENADLQAKVAGLTAELNAKATEVEGLKGELSVSIDKLAATISESVSLEDALHISRSELTEEKEASGCEVAGLEGRVKELEAELAALNGQLASLRAEDASRRSQPSMSRASANPVVPRHLYELWVYAEAWLDVYKAFHAEGWATKVEVQAVHTEVSASREACRYDPLTPDGDDINSDDANRLASDLWYKDAYPTEDDV</sequence>
<dbReference type="RefSeq" id="XP_070028381.1">
    <property type="nucleotide sequence ID" value="XM_070172280.1"/>
</dbReference>
<protein>
    <submittedName>
        <fullName evidence="3 4">Uncharacterized protein LOC104219206</fullName>
    </submittedName>
</protein>
<keyword evidence="2" id="KW-1185">Reference proteome</keyword>
<dbReference type="RefSeq" id="XP_009768144.1">
    <property type="nucleotide sequence ID" value="XM_009769842.1"/>
</dbReference>
<reference evidence="2" key="1">
    <citation type="journal article" date="2013" name="Genome Biol.">
        <title>Reference genomes and transcriptomes of Nicotiana sylvestris and Nicotiana tomentosiformis.</title>
        <authorList>
            <person name="Sierro N."/>
            <person name="Battey J.N."/>
            <person name="Ouadi S."/>
            <person name="Bovet L."/>
            <person name="Goepfert S."/>
            <person name="Bakaher N."/>
            <person name="Peitsch M.C."/>
            <person name="Ivanov N.V."/>
        </authorList>
    </citation>
    <scope>NUCLEOTIDE SEQUENCE [LARGE SCALE GENOMIC DNA]</scope>
</reference>
<evidence type="ECO:0000313" key="4">
    <source>
        <dbReference type="RefSeq" id="XP_009768145.1"/>
    </source>
</evidence>
<feature type="coiled-coil region" evidence="1">
    <location>
        <begin position="91"/>
        <end position="125"/>
    </location>
</feature>
<dbReference type="KEGG" id="nsy:104219206"/>
<dbReference type="AlphaFoldDB" id="A0A1U7VT85"/>
<keyword evidence="1" id="KW-0175">Coiled coil</keyword>
<proteinExistence type="predicted"/>
<dbReference type="RefSeq" id="XP_009768145.1">
    <property type="nucleotide sequence ID" value="XM_009769843.1"/>
</dbReference>
<dbReference type="RefSeq" id="XP_009768146.1">
    <property type="nucleotide sequence ID" value="XM_009769844.1"/>
</dbReference>
<evidence type="ECO:0000313" key="2">
    <source>
        <dbReference type="Proteomes" id="UP000189701"/>
    </source>
</evidence>
<evidence type="ECO:0000256" key="1">
    <source>
        <dbReference type="SAM" id="Coils"/>
    </source>
</evidence>
<dbReference type="RefSeq" id="XP_009768147.1">
    <property type="nucleotide sequence ID" value="XM_009769845.1"/>
</dbReference>